<keyword evidence="1" id="KW-0675">Receptor</keyword>
<protein>
    <submittedName>
        <fullName evidence="1">TNF-alpha receptor</fullName>
    </submittedName>
</protein>
<reference evidence="1" key="1">
    <citation type="journal article" date="2018" name="Emerg. Infect. Dis.">
        <title>Ocular Vaccinia Infection in Dairy Worker, Brazil.</title>
        <authorList>
            <person name="Teixeira Lima M."/>
            <person name="Pereira Oliveira G."/>
            <person name="Bretas de Oliveira D."/>
            <person name="Mesquita Vaz S."/>
            <person name="de Souza Trindade G."/>
            <person name="Santos Abrahao J."/>
            <person name="Geessien Kroon E."/>
        </authorList>
    </citation>
    <scope>NUCLEOTIDE SEQUENCE [LARGE SCALE GENOMIC DNA]</scope>
    <source>
        <strain evidence="1">CEyV1</strain>
    </source>
</reference>
<proteinExistence type="predicted"/>
<organism evidence="1">
    <name type="scientific">Vaccinia virus</name>
    <name type="common">VACV</name>
    <name type="synonym">Orthopoxvirus vaccinia</name>
    <dbReference type="NCBI Taxonomy" id="10245"/>
    <lineage>
        <taxon>Viruses</taxon>
        <taxon>Varidnaviria</taxon>
        <taxon>Bamfordvirae</taxon>
        <taxon>Nucleocytoviricota</taxon>
        <taxon>Pokkesviricetes</taxon>
        <taxon>Chitovirales</taxon>
        <taxon>Poxviridae</taxon>
        <taxon>Chordopoxvirinae</taxon>
        <taxon>Orthopoxvirus</taxon>
    </lineage>
</organism>
<name>A0A2I6J1Q1_VACCV</name>
<accession>A0A2I6J1Q1</accession>
<dbReference type="EMBL" id="MG012795">
    <property type="protein sequence ID" value="AUL80384.1"/>
    <property type="molecule type" value="Genomic_DNA"/>
</dbReference>
<evidence type="ECO:0000313" key="1">
    <source>
        <dbReference type="EMBL" id="AUL80384.1"/>
    </source>
</evidence>
<sequence>MPHSETVTLVGDIYILYSNTNTQDHETDTIYYHVGNVLDVDSYMPGSYDMHKLITNSKATHFL</sequence>
<dbReference type="Gene3D" id="2.60.240.20">
    <property type="match status" value="1"/>
</dbReference>
<dbReference type="Proteomes" id="UP000270450">
    <property type="component" value="Segment"/>
</dbReference>